<reference evidence="1 2" key="1">
    <citation type="submission" date="2020-05" db="EMBL/GenBank/DDBJ databases">
        <title>Vigna angularis (adzuki bean) Var. LongXiaoDou No. 4 denovo assembly.</title>
        <authorList>
            <person name="Xiang H."/>
        </authorList>
    </citation>
    <scope>NUCLEOTIDE SEQUENCE [LARGE SCALE GENOMIC DNA]</scope>
    <source>
        <tissue evidence="1">Leaf</tissue>
    </source>
</reference>
<evidence type="ECO:0000313" key="2">
    <source>
        <dbReference type="Proteomes" id="UP000743370"/>
    </source>
</evidence>
<organism evidence="1 2">
    <name type="scientific">Phaseolus angularis</name>
    <name type="common">Azuki bean</name>
    <name type="synonym">Vigna angularis</name>
    <dbReference type="NCBI Taxonomy" id="3914"/>
    <lineage>
        <taxon>Eukaryota</taxon>
        <taxon>Viridiplantae</taxon>
        <taxon>Streptophyta</taxon>
        <taxon>Embryophyta</taxon>
        <taxon>Tracheophyta</taxon>
        <taxon>Spermatophyta</taxon>
        <taxon>Magnoliopsida</taxon>
        <taxon>eudicotyledons</taxon>
        <taxon>Gunneridae</taxon>
        <taxon>Pentapetalae</taxon>
        <taxon>rosids</taxon>
        <taxon>fabids</taxon>
        <taxon>Fabales</taxon>
        <taxon>Fabaceae</taxon>
        <taxon>Papilionoideae</taxon>
        <taxon>50 kb inversion clade</taxon>
        <taxon>NPAAA clade</taxon>
        <taxon>indigoferoid/millettioid clade</taxon>
        <taxon>Phaseoleae</taxon>
        <taxon>Vigna</taxon>
    </lineage>
</organism>
<proteinExistence type="predicted"/>
<comment type="caution">
    <text evidence="1">The sequence shown here is derived from an EMBL/GenBank/DDBJ whole genome shotgun (WGS) entry which is preliminary data.</text>
</comment>
<sequence length="111" mass="11102">MGSPDVVCVAENGIHEPVHAAPREEGARLAELENDGGGVGVFEGVDDFENVGVGREEGHDGLGLHFEAVAVGGVGEEAVVDEFESVKLVGGGVEAAEDAGGTPELGPAAEP</sequence>
<evidence type="ECO:0000313" key="1">
    <source>
        <dbReference type="EMBL" id="KAG2371186.1"/>
    </source>
</evidence>
<dbReference type="Proteomes" id="UP000743370">
    <property type="component" value="Unassembled WGS sequence"/>
</dbReference>
<name>A0A8T0JDA2_PHAAN</name>
<accession>A0A8T0JDA2</accession>
<dbReference type="AlphaFoldDB" id="A0A8T0JDA2"/>
<dbReference type="EMBL" id="JABFOF010000011">
    <property type="protein sequence ID" value="KAG2371186.1"/>
    <property type="molecule type" value="Genomic_DNA"/>
</dbReference>
<protein>
    <submittedName>
        <fullName evidence="1">Uncharacterized protein</fullName>
    </submittedName>
</protein>
<gene>
    <name evidence="1" type="ORF">HKW66_Vig0213600</name>
</gene>